<reference evidence="7" key="1">
    <citation type="submission" date="2025-08" db="UniProtKB">
        <authorList>
            <consortium name="Ensembl"/>
        </authorList>
    </citation>
    <scope>IDENTIFICATION</scope>
</reference>
<keyword evidence="5" id="KW-0963">Cytoplasm</keyword>
<keyword evidence="8" id="KW-1185">Reference proteome</keyword>
<dbReference type="Pfam" id="PF00996">
    <property type="entry name" value="GDI"/>
    <property type="match status" value="2"/>
</dbReference>
<dbReference type="GO" id="GO:0005093">
    <property type="term" value="F:Rab GDP-dissociation inhibitor activity"/>
    <property type="evidence" value="ECO:0007669"/>
    <property type="project" value="TreeGrafter"/>
</dbReference>
<organism evidence="7 8">
    <name type="scientific">Leptobrachium leishanense</name>
    <name type="common">Leishan spiny toad</name>
    <dbReference type="NCBI Taxonomy" id="445787"/>
    <lineage>
        <taxon>Eukaryota</taxon>
        <taxon>Metazoa</taxon>
        <taxon>Chordata</taxon>
        <taxon>Craniata</taxon>
        <taxon>Vertebrata</taxon>
        <taxon>Euteleostomi</taxon>
        <taxon>Amphibia</taxon>
        <taxon>Batrachia</taxon>
        <taxon>Anura</taxon>
        <taxon>Pelobatoidea</taxon>
        <taxon>Megophryidae</taxon>
        <taxon>Leptobrachium</taxon>
    </lineage>
</organism>
<proteinExistence type="inferred from homology"/>
<dbReference type="InterPro" id="IPR018203">
    <property type="entry name" value="GDP_dissociation_inhibitor"/>
</dbReference>
<evidence type="ECO:0000313" key="7">
    <source>
        <dbReference type="Ensembl" id="ENSLLEP00000016833.1"/>
    </source>
</evidence>
<dbReference type="Ensembl" id="ENSLLET00000017474.1">
    <property type="protein sequence ID" value="ENSLLEP00000016833.1"/>
    <property type="gene ID" value="ENSLLEG00000010693.1"/>
</dbReference>
<evidence type="ECO:0000256" key="4">
    <source>
        <dbReference type="ARBA" id="ARBA00022468"/>
    </source>
</evidence>
<evidence type="ECO:0000256" key="3">
    <source>
        <dbReference type="ARBA" id="ARBA00005593"/>
    </source>
</evidence>
<protein>
    <submittedName>
        <fullName evidence="7">Uncharacterized protein</fullName>
    </submittedName>
</protein>
<reference evidence="7" key="2">
    <citation type="submission" date="2025-09" db="UniProtKB">
        <authorList>
            <consortium name="Ensembl"/>
        </authorList>
    </citation>
    <scope>IDENTIFICATION</scope>
</reference>
<comment type="subcellular location">
    <subcellularLocation>
        <location evidence="1">Cytoplasm</location>
    </subcellularLocation>
    <subcellularLocation>
        <location evidence="2">Golgi apparatus</location>
    </subcellularLocation>
</comment>
<evidence type="ECO:0000256" key="5">
    <source>
        <dbReference type="ARBA" id="ARBA00022490"/>
    </source>
</evidence>
<dbReference type="AlphaFoldDB" id="A0A8C5PDS2"/>
<dbReference type="PANTHER" id="PTHR11787:SF1">
    <property type="entry name" value="RAB GDP DISSOCIATION INHIBITOR BETA"/>
    <property type="match status" value="1"/>
</dbReference>
<dbReference type="PANTHER" id="PTHR11787">
    <property type="entry name" value="RAB GDP-DISSOCIATION INHIBITOR"/>
    <property type="match status" value="1"/>
</dbReference>
<dbReference type="Proteomes" id="UP000694569">
    <property type="component" value="Unplaced"/>
</dbReference>
<accession>A0A8C5PDS2</accession>
<dbReference type="SUPFAM" id="SSF51905">
    <property type="entry name" value="FAD/NAD(P)-binding domain"/>
    <property type="match status" value="1"/>
</dbReference>
<keyword evidence="4" id="KW-0343">GTPase activation</keyword>
<dbReference type="GO" id="GO:0005794">
    <property type="term" value="C:Golgi apparatus"/>
    <property type="evidence" value="ECO:0007669"/>
    <property type="project" value="UniProtKB-SubCell"/>
</dbReference>
<evidence type="ECO:0000256" key="6">
    <source>
        <dbReference type="ARBA" id="ARBA00023034"/>
    </source>
</evidence>
<evidence type="ECO:0000256" key="2">
    <source>
        <dbReference type="ARBA" id="ARBA00004555"/>
    </source>
</evidence>
<evidence type="ECO:0000256" key="1">
    <source>
        <dbReference type="ARBA" id="ARBA00004496"/>
    </source>
</evidence>
<dbReference type="GO" id="GO:0005096">
    <property type="term" value="F:GTPase activator activity"/>
    <property type="evidence" value="ECO:0007669"/>
    <property type="project" value="UniProtKB-KW"/>
</dbReference>
<keyword evidence="6" id="KW-0333">Golgi apparatus</keyword>
<comment type="similarity">
    <text evidence="3">Belongs to the Rab GDI family.</text>
</comment>
<name>A0A8C5PDS2_9ANUR</name>
<dbReference type="InterPro" id="IPR036188">
    <property type="entry name" value="FAD/NAD-bd_sf"/>
</dbReference>
<sequence>MIEEYDVIVLGTGFTECIFSGIMSVNGKKVYWTWIITVIMDEIESTSITPLEELYIKERWYKEIQPAVEILEPIDQKFVSISDMYGPTDLGTESQIFISHTYDSTTHFETTCNDIRISTRE</sequence>
<evidence type="ECO:0000313" key="8">
    <source>
        <dbReference type="Proteomes" id="UP000694569"/>
    </source>
</evidence>
<dbReference type="Gene3D" id="3.50.50.60">
    <property type="entry name" value="FAD/NAD(P)-binding domain"/>
    <property type="match status" value="2"/>
</dbReference>
<dbReference type="OrthoDB" id="9446342at2759"/>
<dbReference type="GO" id="GO:0007264">
    <property type="term" value="P:small GTPase-mediated signal transduction"/>
    <property type="evidence" value="ECO:0007669"/>
    <property type="project" value="InterPro"/>
</dbReference>
<dbReference type="GO" id="GO:0016192">
    <property type="term" value="P:vesicle-mediated transport"/>
    <property type="evidence" value="ECO:0007669"/>
    <property type="project" value="TreeGrafter"/>
</dbReference>